<reference evidence="2 3" key="1">
    <citation type="submission" date="2018-12" db="EMBL/GenBank/DDBJ databases">
        <title>Flammeovirga pectinis sp. nov., isolated from the gut of the Korean scallop, Patinopecten yessoensis.</title>
        <authorList>
            <person name="Bae J.-W."/>
            <person name="Jeong Y.-S."/>
            <person name="Kang W."/>
        </authorList>
    </citation>
    <scope>NUCLEOTIDE SEQUENCE [LARGE SCALE GENOMIC DNA]</scope>
    <source>
        <strain evidence="2 3">L12M1</strain>
    </source>
</reference>
<feature type="region of interest" description="Disordered" evidence="1">
    <location>
        <begin position="156"/>
        <end position="219"/>
    </location>
</feature>
<dbReference type="Proteomes" id="UP000267268">
    <property type="component" value="Chromosome 1"/>
</dbReference>
<sequence length="219" mass="25100">MKKLGIIVIAIFIGLVSFKKIAQKGDPKKREEAKKEINAYMKANMLPVMLENRKEFDTKLSKKEKATLVSLRERLDALKGKKDSMKKDKSSGEPSEAQKSEMKAMKTEMRHIMTDAWVIVDNHESDLEAIKTANKANEEKWKTDMKAIFEKYKPENSEMGKKGKHGKKGHRFGQMDDKKPVMFVLMDPSKSVDQIASEMEQRQEQRGHRGGKGHHGNKR</sequence>
<accession>A0A3Q9FQM1</accession>
<protein>
    <submittedName>
        <fullName evidence="2">Uncharacterized protein</fullName>
    </submittedName>
</protein>
<dbReference type="RefSeq" id="WP_126615011.1">
    <property type="nucleotide sequence ID" value="NZ_CP034562.1"/>
</dbReference>
<dbReference type="OrthoDB" id="881643at2"/>
<name>A0A3Q9FQM1_9BACT</name>
<proteinExistence type="predicted"/>
<gene>
    <name evidence="2" type="ORF">EI427_12205</name>
</gene>
<dbReference type="EMBL" id="CP034562">
    <property type="protein sequence ID" value="AZQ62974.1"/>
    <property type="molecule type" value="Genomic_DNA"/>
</dbReference>
<evidence type="ECO:0000313" key="3">
    <source>
        <dbReference type="Proteomes" id="UP000267268"/>
    </source>
</evidence>
<keyword evidence="3" id="KW-1185">Reference proteome</keyword>
<feature type="region of interest" description="Disordered" evidence="1">
    <location>
        <begin position="79"/>
        <end position="103"/>
    </location>
</feature>
<dbReference type="AlphaFoldDB" id="A0A3Q9FQM1"/>
<evidence type="ECO:0000313" key="2">
    <source>
        <dbReference type="EMBL" id="AZQ62974.1"/>
    </source>
</evidence>
<feature type="compositionally biased region" description="Basic residues" evidence="1">
    <location>
        <begin position="162"/>
        <end position="171"/>
    </location>
</feature>
<feature type="compositionally biased region" description="Basic residues" evidence="1">
    <location>
        <begin position="208"/>
        <end position="219"/>
    </location>
</feature>
<dbReference type="KEGG" id="fll:EI427_12205"/>
<evidence type="ECO:0000256" key="1">
    <source>
        <dbReference type="SAM" id="MobiDB-lite"/>
    </source>
</evidence>
<organism evidence="2 3">
    <name type="scientific">Flammeovirga pectinis</name>
    <dbReference type="NCBI Taxonomy" id="2494373"/>
    <lineage>
        <taxon>Bacteria</taxon>
        <taxon>Pseudomonadati</taxon>
        <taxon>Bacteroidota</taxon>
        <taxon>Cytophagia</taxon>
        <taxon>Cytophagales</taxon>
        <taxon>Flammeovirgaceae</taxon>
        <taxon>Flammeovirga</taxon>
    </lineage>
</organism>